<gene>
    <name evidence="2" type="ORF">C1876_04970</name>
    <name evidence="3" type="ORF">DMP09_11645</name>
</gene>
<feature type="transmembrane region" description="Helical" evidence="1">
    <location>
        <begin position="61"/>
        <end position="78"/>
    </location>
</feature>
<dbReference type="RefSeq" id="WP_114545616.1">
    <property type="nucleotide sequence ID" value="NZ_PPTT01000006.1"/>
</dbReference>
<proteinExistence type="predicted"/>
<keyword evidence="1" id="KW-1133">Transmembrane helix</keyword>
<feature type="transmembrane region" description="Helical" evidence="1">
    <location>
        <begin position="6"/>
        <end position="27"/>
    </location>
</feature>
<evidence type="ECO:0000313" key="2">
    <source>
        <dbReference type="EMBL" id="RDB70148.1"/>
    </source>
</evidence>
<keyword evidence="1" id="KW-0472">Membrane</keyword>
<organism evidence="3 5">
    <name type="scientific">Eggerthella sinensis</name>
    <dbReference type="NCBI Taxonomy" id="242230"/>
    <lineage>
        <taxon>Bacteria</taxon>
        <taxon>Bacillati</taxon>
        <taxon>Actinomycetota</taxon>
        <taxon>Coriobacteriia</taxon>
        <taxon>Eggerthellales</taxon>
        <taxon>Eggerthellaceae</taxon>
        <taxon>Eggerthella</taxon>
    </lineage>
</organism>
<reference evidence="5" key="2">
    <citation type="submission" date="2018-05" db="EMBL/GenBank/DDBJ databases">
        <title>Genome Sequencing of selected type strains of the family Eggerthellaceae.</title>
        <authorList>
            <person name="Danylec N."/>
            <person name="Stoll D.A."/>
            <person name="Doetsch A."/>
            <person name="Huch M."/>
        </authorList>
    </citation>
    <scope>NUCLEOTIDE SEQUENCE [LARGE SCALE GENOMIC DNA]</scope>
    <source>
        <strain evidence="5">DSM 16107</strain>
    </source>
</reference>
<dbReference type="OrthoDB" id="9972142at2"/>
<reference evidence="2 4" key="1">
    <citation type="journal article" date="2018" name="Elife">
        <title>Discovery and characterization of a prevalent human gut bacterial enzyme sufficient for the inactivation of a family of plant toxins.</title>
        <authorList>
            <person name="Koppel N."/>
            <person name="Bisanz J.E."/>
            <person name="Pandelia M.E."/>
            <person name="Turnbaugh P.J."/>
            <person name="Balskus E.P."/>
        </authorList>
    </citation>
    <scope>NUCLEOTIDE SEQUENCE [LARGE SCALE GENOMIC DNA]</scope>
    <source>
        <strain evidence="2 4">DSM 16107</strain>
    </source>
</reference>
<sequence>MEPFSLEQIAILAFGLATFVYGAFVFAGNRRCFSVLAGGGAFLSLHPSEAQYRTSARQSGVAVWLVALIIGCFALWPCAPQVCLGAGIAAALAIAVIVALQVKTHVELLRGSHE</sequence>
<dbReference type="EMBL" id="QICC01000053">
    <property type="protein sequence ID" value="RNM41004.1"/>
    <property type="molecule type" value="Genomic_DNA"/>
</dbReference>
<dbReference type="Proteomes" id="UP000253817">
    <property type="component" value="Unassembled WGS sequence"/>
</dbReference>
<accession>A0A3N0IVI1</accession>
<keyword evidence="4" id="KW-1185">Reference proteome</keyword>
<name>A0A3N0IVI1_9ACTN</name>
<dbReference type="EMBL" id="PPTT01000006">
    <property type="protein sequence ID" value="RDB70148.1"/>
    <property type="molecule type" value="Genomic_DNA"/>
</dbReference>
<comment type="caution">
    <text evidence="3">The sequence shown here is derived from an EMBL/GenBank/DDBJ whole genome shotgun (WGS) entry which is preliminary data.</text>
</comment>
<feature type="transmembrane region" description="Helical" evidence="1">
    <location>
        <begin position="84"/>
        <end position="102"/>
    </location>
</feature>
<keyword evidence="3" id="KW-0648">Protein biosynthesis</keyword>
<dbReference type="Proteomes" id="UP000270112">
    <property type="component" value="Unassembled WGS sequence"/>
</dbReference>
<evidence type="ECO:0000313" key="3">
    <source>
        <dbReference type="EMBL" id="RNM41004.1"/>
    </source>
</evidence>
<dbReference type="GO" id="GO:0003743">
    <property type="term" value="F:translation initiation factor activity"/>
    <property type="evidence" value="ECO:0007669"/>
    <property type="project" value="UniProtKB-KW"/>
</dbReference>
<protein>
    <submittedName>
        <fullName evidence="3">Translation initiation factor IF-2</fullName>
    </submittedName>
</protein>
<reference evidence="3" key="3">
    <citation type="journal article" date="2019" name="Microbiol. Resour. Announc.">
        <title>Draft Genome Sequences of Type Strains of Gordonibacter faecihominis, Paraeggerthella hongkongensis, Parvibacter caecicola,Slackia equolifaciens, Slackia faecicanis, and Slackia isoflavoniconvertens.</title>
        <authorList>
            <person name="Danylec N."/>
            <person name="Stoll D.A."/>
            <person name="Dotsch A."/>
            <person name="Huch M."/>
        </authorList>
    </citation>
    <scope>NUCLEOTIDE SEQUENCE</scope>
    <source>
        <strain evidence="3">DSM 16107</strain>
    </source>
</reference>
<evidence type="ECO:0000313" key="4">
    <source>
        <dbReference type="Proteomes" id="UP000253817"/>
    </source>
</evidence>
<evidence type="ECO:0000313" key="5">
    <source>
        <dbReference type="Proteomes" id="UP000270112"/>
    </source>
</evidence>
<keyword evidence="3" id="KW-0396">Initiation factor</keyword>
<evidence type="ECO:0000256" key="1">
    <source>
        <dbReference type="SAM" id="Phobius"/>
    </source>
</evidence>
<dbReference type="AlphaFoldDB" id="A0A3N0IVI1"/>
<keyword evidence="1" id="KW-0812">Transmembrane</keyword>